<keyword evidence="3" id="KW-1185">Reference proteome</keyword>
<accession>A0A068U923</accession>
<keyword evidence="1" id="KW-0812">Transmembrane</keyword>
<dbReference type="Gramene" id="CDP05006">
    <property type="protein sequence ID" value="CDP05006"/>
    <property type="gene ID" value="GSCOC_T00019908001"/>
</dbReference>
<evidence type="ECO:0000313" key="3">
    <source>
        <dbReference type="Proteomes" id="UP000295252"/>
    </source>
</evidence>
<evidence type="ECO:0000313" key="2">
    <source>
        <dbReference type="EMBL" id="CDP05006.1"/>
    </source>
</evidence>
<dbReference type="EMBL" id="HG739099">
    <property type="protein sequence ID" value="CDP05006.1"/>
    <property type="molecule type" value="Genomic_DNA"/>
</dbReference>
<dbReference type="Proteomes" id="UP000295252">
    <property type="component" value="Chromosome IV"/>
</dbReference>
<dbReference type="AlphaFoldDB" id="A0A068U923"/>
<proteinExistence type="predicted"/>
<feature type="transmembrane region" description="Helical" evidence="1">
    <location>
        <begin position="53"/>
        <end position="74"/>
    </location>
</feature>
<keyword evidence="1" id="KW-0472">Membrane</keyword>
<keyword evidence="1" id="KW-1133">Transmembrane helix</keyword>
<gene>
    <name evidence="2" type="ORF">GSCOC_T00019908001</name>
</gene>
<protein>
    <submittedName>
        <fullName evidence="2">Uncharacterized protein</fullName>
    </submittedName>
</protein>
<organism evidence="2 3">
    <name type="scientific">Coffea canephora</name>
    <name type="common">Robusta coffee</name>
    <dbReference type="NCBI Taxonomy" id="49390"/>
    <lineage>
        <taxon>Eukaryota</taxon>
        <taxon>Viridiplantae</taxon>
        <taxon>Streptophyta</taxon>
        <taxon>Embryophyta</taxon>
        <taxon>Tracheophyta</taxon>
        <taxon>Spermatophyta</taxon>
        <taxon>Magnoliopsida</taxon>
        <taxon>eudicotyledons</taxon>
        <taxon>Gunneridae</taxon>
        <taxon>Pentapetalae</taxon>
        <taxon>asterids</taxon>
        <taxon>lamiids</taxon>
        <taxon>Gentianales</taxon>
        <taxon>Rubiaceae</taxon>
        <taxon>Ixoroideae</taxon>
        <taxon>Gardenieae complex</taxon>
        <taxon>Bertiereae - Coffeeae clade</taxon>
        <taxon>Coffeeae</taxon>
        <taxon>Coffea</taxon>
    </lineage>
</organism>
<evidence type="ECO:0000256" key="1">
    <source>
        <dbReference type="SAM" id="Phobius"/>
    </source>
</evidence>
<dbReference type="InParanoid" id="A0A068U923"/>
<reference evidence="3" key="1">
    <citation type="journal article" date="2014" name="Science">
        <title>The coffee genome provides insight into the convergent evolution of caffeine biosynthesis.</title>
        <authorList>
            <person name="Denoeud F."/>
            <person name="Carretero-Paulet L."/>
            <person name="Dereeper A."/>
            <person name="Droc G."/>
            <person name="Guyot R."/>
            <person name="Pietrella M."/>
            <person name="Zheng C."/>
            <person name="Alberti A."/>
            <person name="Anthony F."/>
            <person name="Aprea G."/>
            <person name="Aury J.M."/>
            <person name="Bento P."/>
            <person name="Bernard M."/>
            <person name="Bocs S."/>
            <person name="Campa C."/>
            <person name="Cenci A."/>
            <person name="Combes M.C."/>
            <person name="Crouzillat D."/>
            <person name="Da Silva C."/>
            <person name="Daddiego L."/>
            <person name="De Bellis F."/>
            <person name="Dussert S."/>
            <person name="Garsmeur O."/>
            <person name="Gayraud T."/>
            <person name="Guignon V."/>
            <person name="Jahn K."/>
            <person name="Jamilloux V."/>
            <person name="Joet T."/>
            <person name="Labadie K."/>
            <person name="Lan T."/>
            <person name="Leclercq J."/>
            <person name="Lepelley M."/>
            <person name="Leroy T."/>
            <person name="Li L.T."/>
            <person name="Librado P."/>
            <person name="Lopez L."/>
            <person name="Munoz A."/>
            <person name="Noel B."/>
            <person name="Pallavicini A."/>
            <person name="Perrotta G."/>
            <person name="Poncet V."/>
            <person name="Pot D."/>
            <person name="Priyono X."/>
            <person name="Rigoreau M."/>
            <person name="Rouard M."/>
            <person name="Rozas J."/>
            <person name="Tranchant-Dubreuil C."/>
            <person name="VanBuren R."/>
            <person name="Zhang Q."/>
            <person name="Andrade A.C."/>
            <person name="Argout X."/>
            <person name="Bertrand B."/>
            <person name="de Kochko A."/>
            <person name="Graziosi G."/>
            <person name="Henry R.J."/>
            <person name="Jayarama X."/>
            <person name="Ming R."/>
            <person name="Nagai C."/>
            <person name="Rounsley S."/>
            <person name="Sankoff D."/>
            <person name="Giuliano G."/>
            <person name="Albert V.A."/>
            <person name="Wincker P."/>
            <person name="Lashermes P."/>
        </authorList>
    </citation>
    <scope>NUCLEOTIDE SEQUENCE [LARGE SCALE GENOMIC DNA]</scope>
    <source>
        <strain evidence="3">cv. DH200-94</strain>
    </source>
</reference>
<sequence length="103" mass="12465">MLRRGRKGRGYFTWGRWGFLHLYTNRDNWPEWSRRKRTFQRRRNGTEKLKRSWLGWVFWGFTHVSGIYSVGISLRTLQPKPHSFASLNSIQTNKDIFTYPSLQ</sequence>
<name>A0A068U923_COFCA</name>